<keyword evidence="4" id="KW-1185">Reference proteome</keyword>
<reference evidence="4" key="1">
    <citation type="journal article" date="2019" name="Int. J. Syst. Evol. Microbiol.">
        <title>The Global Catalogue of Microorganisms (GCM) 10K type strain sequencing project: providing services to taxonomists for standard genome sequencing and annotation.</title>
        <authorList>
            <consortium name="The Broad Institute Genomics Platform"/>
            <consortium name="The Broad Institute Genome Sequencing Center for Infectious Disease"/>
            <person name="Wu L."/>
            <person name="Ma J."/>
        </authorList>
    </citation>
    <scope>NUCLEOTIDE SEQUENCE [LARGE SCALE GENOMIC DNA]</scope>
    <source>
        <strain evidence="4">JCM 17326</strain>
    </source>
</reference>
<dbReference type="EMBL" id="BAABDQ010000047">
    <property type="protein sequence ID" value="GAA3611319.1"/>
    <property type="molecule type" value="Genomic_DNA"/>
</dbReference>
<dbReference type="Proteomes" id="UP001500630">
    <property type="component" value="Unassembled WGS sequence"/>
</dbReference>
<name>A0ABP6ZJI3_9ACTN</name>
<keyword evidence="1" id="KW-0472">Membrane</keyword>
<accession>A0ABP6ZJI3</accession>
<feature type="transmembrane region" description="Helical" evidence="1">
    <location>
        <begin position="89"/>
        <end position="106"/>
    </location>
</feature>
<proteinExistence type="predicted"/>
<organism evidence="3 4">
    <name type="scientific">Nonomuraea rosea</name>
    <dbReference type="NCBI Taxonomy" id="638574"/>
    <lineage>
        <taxon>Bacteria</taxon>
        <taxon>Bacillati</taxon>
        <taxon>Actinomycetota</taxon>
        <taxon>Actinomycetes</taxon>
        <taxon>Streptosporangiales</taxon>
        <taxon>Streptosporangiaceae</taxon>
        <taxon>Nonomuraea</taxon>
    </lineage>
</organism>
<evidence type="ECO:0000256" key="1">
    <source>
        <dbReference type="SAM" id="Phobius"/>
    </source>
</evidence>
<feature type="domain" description="DUF7144" evidence="2">
    <location>
        <begin position="21"/>
        <end position="133"/>
    </location>
</feature>
<gene>
    <name evidence="3" type="ORF">GCM10022419_115410</name>
</gene>
<comment type="caution">
    <text evidence="3">The sequence shown here is derived from an EMBL/GenBank/DDBJ whole genome shotgun (WGS) entry which is preliminary data.</text>
</comment>
<protein>
    <recommendedName>
        <fullName evidence="2">DUF7144 domain-containing protein</fullName>
    </recommendedName>
</protein>
<dbReference type="Pfam" id="PF23636">
    <property type="entry name" value="DUF7144"/>
    <property type="match status" value="1"/>
</dbReference>
<evidence type="ECO:0000313" key="3">
    <source>
        <dbReference type="EMBL" id="GAA3611319.1"/>
    </source>
</evidence>
<evidence type="ECO:0000313" key="4">
    <source>
        <dbReference type="Proteomes" id="UP001500630"/>
    </source>
</evidence>
<dbReference type="RefSeq" id="WP_345575939.1">
    <property type="nucleotide sequence ID" value="NZ_BAABDQ010000047.1"/>
</dbReference>
<feature type="transmembrane region" description="Helical" evidence="1">
    <location>
        <begin position="55"/>
        <end position="83"/>
    </location>
</feature>
<keyword evidence="1" id="KW-1133">Transmembrane helix</keyword>
<feature type="transmembrane region" description="Helical" evidence="1">
    <location>
        <begin position="113"/>
        <end position="132"/>
    </location>
</feature>
<sequence>MAADQVPVRTTAADGWALGLAFFAGCMMVIIAIFQVVAGIAALASDDFYQRTPHYVFAATITMWGWTHLVLGIVIGFAAAGVFAGVGPARAIGMLVAVLGAVANFLDLPHRPLWSLVLIVLDVAVVWALAMYTRPYRLSGPPPAPGDAAR</sequence>
<dbReference type="InterPro" id="IPR055568">
    <property type="entry name" value="DUF7144"/>
</dbReference>
<keyword evidence="1" id="KW-0812">Transmembrane</keyword>
<feature type="transmembrane region" description="Helical" evidence="1">
    <location>
        <begin position="20"/>
        <end position="43"/>
    </location>
</feature>
<evidence type="ECO:0000259" key="2">
    <source>
        <dbReference type="Pfam" id="PF23636"/>
    </source>
</evidence>